<name>A0A941W319_9BACT</name>
<dbReference type="InterPro" id="IPR011604">
    <property type="entry name" value="PDDEXK-like_dom_sf"/>
</dbReference>
<dbReference type="EMBL" id="JAANXD010000053">
    <property type="protein sequence ID" value="MBS1258217.1"/>
    <property type="molecule type" value="Genomic_DNA"/>
</dbReference>
<dbReference type="Pfam" id="PF13366">
    <property type="entry name" value="PDDEXK_3"/>
    <property type="match status" value="1"/>
</dbReference>
<dbReference type="Gene3D" id="3.90.320.10">
    <property type="match status" value="1"/>
</dbReference>
<protein>
    <recommendedName>
        <fullName evidence="3">GxxExxY protein</fullName>
    </recommendedName>
</protein>
<dbReference type="NCBIfam" id="TIGR04256">
    <property type="entry name" value="GxxExxY"/>
    <property type="match status" value="1"/>
</dbReference>
<comment type="caution">
    <text evidence="1">The sequence shown here is derived from an EMBL/GenBank/DDBJ whole genome shotgun (WGS) entry which is preliminary data.</text>
</comment>
<proteinExistence type="predicted"/>
<sequence length="127" mass="14383">MTENEIGKVVVDAAIAVHKALCPGLYENVYEVVLTHELKKHGLNIERQVPVSIEYDGIKFDEGFRADIIIENKVILELKSIESVTKAHKKQVLTYLRLTECKLGYLLNFGEDLMKDGITRIINGELK</sequence>
<evidence type="ECO:0008006" key="3">
    <source>
        <dbReference type="Google" id="ProtNLM"/>
    </source>
</evidence>
<evidence type="ECO:0000313" key="2">
    <source>
        <dbReference type="Proteomes" id="UP000722750"/>
    </source>
</evidence>
<evidence type="ECO:0000313" key="1">
    <source>
        <dbReference type="EMBL" id="MBS1258217.1"/>
    </source>
</evidence>
<dbReference type="Proteomes" id="UP000722750">
    <property type="component" value="Unassembled WGS sequence"/>
</dbReference>
<accession>A0A941W319</accession>
<dbReference type="AlphaFoldDB" id="A0A941W319"/>
<dbReference type="InterPro" id="IPR026350">
    <property type="entry name" value="GxxExxY"/>
</dbReference>
<reference evidence="1" key="1">
    <citation type="journal article" date="2021" name="ISME J.">
        <title>Fine-scale metabolic discontinuity in a stratified prokaryote microbiome of a Red Sea deep halocline.</title>
        <authorList>
            <person name="Michoud G."/>
            <person name="Ngugi D.K."/>
            <person name="Barozzi A."/>
            <person name="Merlino G."/>
            <person name="Calleja M.L."/>
            <person name="Delgado-Huertas A."/>
            <person name="Moran X.A.G."/>
            <person name="Daffonchio D."/>
        </authorList>
    </citation>
    <scope>NUCLEOTIDE SEQUENCE</scope>
    <source>
        <strain evidence="1">SuakinDeep_MAG55_1</strain>
    </source>
</reference>
<organism evidence="1 2">
    <name type="scientific">Candidatus Scalindua arabica</name>
    <dbReference type="NCBI Taxonomy" id="1127984"/>
    <lineage>
        <taxon>Bacteria</taxon>
        <taxon>Pseudomonadati</taxon>
        <taxon>Planctomycetota</taxon>
        <taxon>Candidatus Brocadiia</taxon>
        <taxon>Candidatus Brocadiales</taxon>
        <taxon>Candidatus Scalinduaceae</taxon>
        <taxon>Candidatus Scalindua</taxon>
    </lineage>
</organism>
<gene>
    <name evidence="1" type="ORF">MAG551_01270</name>
</gene>